<keyword evidence="1" id="KW-1133">Transmembrane helix</keyword>
<dbReference type="Pfam" id="PF12725">
    <property type="entry name" value="DUF3810"/>
    <property type="match status" value="1"/>
</dbReference>
<gene>
    <name evidence="2" type="ORF">SAMN05661044_02335</name>
</gene>
<evidence type="ECO:0008006" key="4">
    <source>
        <dbReference type="Google" id="ProtNLM"/>
    </source>
</evidence>
<keyword evidence="3" id="KW-1185">Reference proteome</keyword>
<proteinExistence type="predicted"/>
<dbReference type="EMBL" id="FOAF01000002">
    <property type="protein sequence ID" value="SEL38471.1"/>
    <property type="molecule type" value="Genomic_DNA"/>
</dbReference>
<evidence type="ECO:0000313" key="2">
    <source>
        <dbReference type="EMBL" id="SEL38471.1"/>
    </source>
</evidence>
<feature type="transmembrane region" description="Helical" evidence="1">
    <location>
        <begin position="9"/>
        <end position="26"/>
    </location>
</feature>
<feature type="transmembrane region" description="Helical" evidence="1">
    <location>
        <begin position="95"/>
        <end position="114"/>
    </location>
</feature>
<organism evidence="2 3">
    <name type="scientific">Olivibacter domesticus</name>
    <name type="common">Pseudosphingobacterium domesticum</name>
    <dbReference type="NCBI Taxonomy" id="407022"/>
    <lineage>
        <taxon>Bacteria</taxon>
        <taxon>Pseudomonadati</taxon>
        <taxon>Bacteroidota</taxon>
        <taxon>Sphingobacteriia</taxon>
        <taxon>Sphingobacteriales</taxon>
        <taxon>Sphingobacteriaceae</taxon>
        <taxon>Olivibacter</taxon>
    </lineage>
</organism>
<evidence type="ECO:0000313" key="3">
    <source>
        <dbReference type="Proteomes" id="UP000199421"/>
    </source>
</evidence>
<dbReference type="STRING" id="407022.SAMN05661044_02335"/>
<dbReference type="InterPro" id="IPR024294">
    <property type="entry name" value="DUF3810"/>
</dbReference>
<keyword evidence="1" id="KW-0812">Transmembrane</keyword>
<dbReference type="OrthoDB" id="1048788at2"/>
<accession>A0A1H7PRI3</accession>
<feature type="transmembrane region" description="Helical" evidence="1">
    <location>
        <begin position="61"/>
        <end position="83"/>
    </location>
</feature>
<name>A0A1H7PRI3_OLID1</name>
<sequence length="359" mass="42000">MKEKLYKQLKIVAFLLFLLIAIWWFGQDAALVERFYSGKLFPVFAIIGQTLVSRVPFSLGDYLYCLFLFVFILFIVNIIRCFFQKNYLKAITHFVQSLIFLLTLIICFYLFWGLNYFRIPLEKRMGLDMNINQSCELLETTVLCIDKANELRRLLRQQDFQRSNQQIFLQAQNLLANSSSLRPYLFSYLPMIKSPITNLHVNYTMVAGYFNPFTQEAQVNTAMPVFSKPFTACHELGHQAGIGFEDEANLVGFILCIESDDLLFRYSAYYNALFMLLAQLAVEDKNAYFNVLKLISRDVLNDAETENAYWKKFDGILNHASSRFYNEYLQLNNQPEGLMRYSRMTKLLIAWKKSSTLKR</sequence>
<evidence type="ECO:0000256" key="1">
    <source>
        <dbReference type="SAM" id="Phobius"/>
    </source>
</evidence>
<dbReference type="AlphaFoldDB" id="A0A1H7PRI3"/>
<dbReference type="Proteomes" id="UP000199421">
    <property type="component" value="Unassembled WGS sequence"/>
</dbReference>
<dbReference type="RefSeq" id="WP_093324248.1">
    <property type="nucleotide sequence ID" value="NZ_FOAF01000002.1"/>
</dbReference>
<protein>
    <recommendedName>
        <fullName evidence="4">DUF3810 domain-containing protein</fullName>
    </recommendedName>
</protein>
<reference evidence="3" key="1">
    <citation type="submission" date="2016-10" db="EMBL/GenBank/DDBJ databases">
        <authorList>
            <person name="Varghese N."/>
            <person name="Submissions S."/>
        </authorList>
    </citation>
    <scope>NUCLEOTIDE SEQUENCE [LARGE SCALE GENOMIC DNA]</scope>
    <source>
        <strain evidence="3">DSM 18733</strain>
    </source>
</reference>
<keyword evidence="1" id="KW-0472">Membrane</keyword>